<evidence type="ECO:0000313" key="1">
    <source>
        <dbReference type="EMBL" id="CAJ1076720.1"/>
    </source>
</evidence>
<dbReference type="Proteomes" id="UP001178508">
    <property type="component" value="Chromosome 16"/>
</dbReference>
<evidence type="ECO:0000313" key="2">
    <source>
        <dbReference type="Proteomes" id="UP001178508"/>
    </source>
</evidence>
<dbReference type="EMBL" id="OY660879">
    <property type="protein sequence ID" value="CAJ1076720.1"/>
    <property type="molecule type" value="Genomic_DNA"/>
</dbReference>
<gene>
    <name evidence="1" type="ORF">XNOV1_A028591</name>
</gene>
<dbReference type="AlphaFoldDB" id="A0AAV1GU10"/>
<protein>
    <submittedName>
        <fullName evidence="1">Uncharacterized protein</fullName>
    </submittedName>
</protein>
<accession>A0AAV1GU10</accession>
<proteinExistence type="predicted"/>
<organism evidence="1 2">
    <name type="scientific">Xyrichtys novacula</name>
    <name type="common">Pearly razorfish</name>
    <name type="synonym">Hemipteronotus novacula</name>
    <dbReference type="NCBI Taxonomy" id="13765"/>
    <lineage>
        <taxon>Eukaryota</taxon>
        <taxon>Metazoa</taxon>
        <taxon>Chordata</taxon>
        <taxon>Craniata</taxon>
        <taxon>Vertebrata</taxon>
        <taxon>Euteleostomi</taxon>
        <taxon>Actinopterygii</taxon>
        <taxon>Neopterygii</taxon>
        <taxon>Teleostei</taxon>
        <taxon>Neoteleostei</taxon>
        <taxon>Acanthomorphata</taxon>
        <taxon>Eupercaria</taxon>
        <taxon>Labriformes</taxon>
        <taxon>Labridae</taxon>
        <taxon>Xyrichtys</taxon>
    </lineage>
</organism>
<reference evidence="1" key="1">
    <citation type="submission" date="2023-08" db="EMBL/GenBank/DDBJ databases">
        <authorList>
            <person name="Alioto T."/>
            <person name="Alioto T."/>
            <person name="Gomez Garrido J."/>
        </authorList>
    </citation>
    <scope>NUCLEOTIDE SEQUENCE</scope>
</reference>
<keyword evidence="2" id="KW-1185">Reference proteome</keyword>
<name>A0AAV1GU10_XYRNO</name>
<sequence>MVDRKSGFGAIRVAVRVLTPAAGGCDTSLLSSCRPPSQNPADLNTDRIQKPEKEICTDSLRGSA</sequence>